<dbReference type="EMBL" id="FQUP01000002">
    <property type="protein sequence ID" value="SHF72718.1"/>
    <property type="molecule type" value="Genomic_DNA"/>
</dbReference>
<dbReference type="InterPro" id="IPR013727">
    <property type="entry name" value="2CSK_N"/>
</dbReference>
<keyword evidence="15" id="KW-1185">Reference proteome</keyword>
<keyword evidence="12" id="KW-0472">Membrane</keyword>
<organism evidence="14 15">
    <name type="scientific">Kaistia soli DSM 19436</name>
    <dbReference type="NCBI Taxonomy" id="1122133"/>
    <lineage>
        <taxon>Bacteria</taxon>
        <taxon>Pseudomonadati</taxon>
        <taxon>Pseudomonadota</taxon>
        <taxon>Alphaproteobacteria</taxon>
        <taxon>Hyphomicrobiales</taxon>
        <taxon>Kaistiaceae</taxon>
        <taxon>Kaistia</taxon>
    </lineage>
</organism>
<keyword evidence="11" id="KW-0902">Two-component regulatory system</keyword>
<dbReference type="PANTHER" id="PTHR45436">
    <property type="entry name" value="SENSOR HISTIDINE KINASE YKOH"/>
    <property type="match status" value="1"/>
</dbReference>
<dbReference type="SUPFAM" id="SSF47384">
    <property type="entry name" value="Homodimeric domain of signal transducing histidine kinase"/>
    <property type="match status" value="1"/>
</dbReference>
<dbReference type="InterPro" id="IPR004358">
    <property type="entry name" value="Sig_transdc_His_kin-like_C"/>
</dbReference>
<evidence type="ECO:0000256" key="12">
    <source>
        <dbReference type="ARBA" id="ARBA00023136"/>
    </source>
</evidence>
<accession>A0A1M5E0C6</accession>
<dbReference type="OrthoDB" id="9809766at2"/>
<dbReference type="InterPro" id="IPR003594">
    <property type="entry name" value="HATPase_dom"/>
</dbReference>
<keyword evidence="5" id="KW-0808">Transferase</keyword>
<dbReference type="SMART" id="SM00388">
    <property type="entry name" value="HisKA"/>
    <property type="match status" value="1"/>
</dbReference>
<dbReference type="SUPFAM" id="SSF55874">
    <property type="entry name" value="ATPase domain of HSP90 chaperone/DNA topoisomerase II/histidine kinase"/>
    <property type="match status" value="1"/>
</dbReference>
<proteinExistence type="predicted"/>
<keyword evidence="6" id="KW-0812">Transmembrane</keyword>
<evidence type="ECO:0000256" key="9">
    <source>
        <dbReference type="ARBA" id="ARBA00022840"/>
    </source>
</evidence>
<keyword evidence="8 14" id="KW-0418">Kinase</keyword>
<dbReference type="Gene3D" id="3.30.565.10">
    <property type="entry name" value="Histidine kinase-like ATPase, C-terminal domain"/>
    <property type="match status" value="1"/>
</dbReference>
<dbReference type="PANTHER" id="PTHR45436:SF14">
    <property type="entry name" value="SENSOR PROTEIN QSEC"/>
    <property type="match status" value="1"/>
</dbReference>
<evidence type="ECO:0000256" key="8">
    <source>
        <dbReference type="ARBA" id="ARBA00022777"/>
    </source>
</evidence>
<evidence type="ECO:0000256" key="10">
    <source>
        <dbReference type="ARBA" id="ARBA00022989"/>
    </source>
</evidence>
<dbReference type="InterPro" id="IPR005467">
    <property type="entry name" value="His_kinase_dom"/>
</dbReference>
<dbReference type="InterPro" id="IPR003661">
    <property type="entry name" value="HisK_dim/P_dom"/>
</dbReference>
<name>A0A1M5E0C6_9HYPH</name>
<dbReference type="EC" id="2.7.13.3" evidence="3"/>
<evidence type="ECO:0000256" key="4">
    <source>
        <dbReference type="ARBA" id="ARBA00022553"/>
    </source>
</evidence>
<dbReference type="Pfam" id="PF08521">
    <property type="entry name" value="2CSK_N"/>
    <property type="match status" value="1"/>
</dbReference>
<dbReference type="Gene3D" id="1.10.287.130">
    <property type="match status" value="1"/>
</dbReference>
<dbReference type="InterPro" id="IPR036890">
    <property type="entry name" value="HATPase_C_sf"/>
</dbReference>
<evidence type="ECO:0000256" key="11">
    <source>
        <dbReference type="ARBA" id="ARBA00023012"/>
    </source>
</evidence>
<dbReference type="RefSeq" id="WP_073053759.1">
    <property type="nucleotide sequence ID" value="NZ_FQUP01000002.1"/>
</dbReference>
<protein>
    <recommendedName>
        <fullName evidence="3">histidine kinase</fullName>
        <ecNumber evidence="3">2.7.13.3</ecNumber>
    </recommendedName>
</protein>
<dbReference type="PROSITE" id="PS50109">
    <property type="entry name" value="HIS_KIN"/>
    <property type="match status" value="1"/>
</dbReference>
<reference evidence="14 15" key="1">
    <citation type="submission" date="2016-11" db="EMBL/GenBank/DDBJ databases">
        <authorList>
            <person name="Jaros S."/>
            <person name="Januszkiewicz K."/>
            <person name="Wedrychowicz H."/>
        </authorList>
    </citation>
    <scope>NUCLEOTIDE SEQUENCE [LARGE SCALE GENOMIC DNA]</scope>
    <source>
        <strain evidence="14 15">DSM 19436</strain>
    </source>
</reference>
<evidence type="ECO:0000256" key="1">
    <source>
        <dbReference type="ARBA" id="ARBA00000085"/>
    </source>
</evidence>
<gene>
    <name evidence="14" type="ORF">SAMN02745157_2855</name>
</gene>
<dbReference type="CDD" id="cd00082">
    <property type="entry name" value="HisKA"/>
    <property type="match status" value="1"/>
</dbReference>
<evidence type="ECO:0000256" key="3">
    <source>
        <dbReference type="ARBA" id="ARBA00012438"/>
    </source>
</evidence>
<keyword evidence="9" id="KW-0067">ATP-binding</keyword>
<keyword evidence="7" id="KW-0547">Nucleotide-binding</keyword>
<comment type="subcellular location">
    <subcellularLocation>
        <location evidence="2">Membrane</location>
        <topology evidence="2">Multi-pass membrane protein</topology>
    </subcellularLocation>
</comment>
<evidence type="ECO:0000256" key="5">
    <source>
        <dbReference type="ARBA" id="ARBA00022679"/>
    </source>
</evidence>
<dbReference type="InterPro" id="IPR036097">
    <property type="entry name" value="HisK_dim/P_sf"/>
</dbReference>
<dbReference type="SMART" id="SM00387">
    <property type="entry name" value="HATPase_c"/>
    <property type="match status" value="1"/>
</dbReference>
<dbReference type="STRING" id="1122133.SAMN02745157_2855"/>
<feature type="domain" description="Histidine kinase" evidence="13">
    <location>
        <begin position="236"/>
        <end position="446"/>
    </location>
</feature>
<dbReference type="AlphaFoldDB" id="A0A1M5E0C6"/>
<evidence type="ECO:0000256" key="7">
    <source>
        <dbReference type="ARBA" id="ARBA00022741"/>
    </source>
</evidence>
<evidence type="ECO:0000313" key="14">
    <source>
        <dbReference type="EMBL" id="SHF72718.1"/>
    </source>
</evidence>
<comment type="catalytic activity">
    <reaction evidence="1">
        <text>ATP + protein L-histidine = ADP + protein N-phospho-L-histidine.</text>
        <dbReference type="EC" id="2.7.13.3"/>
    </reaction>
</comment>
<dbReference type="InterPro" id="IPR050428">
    <property type="entry name" value="TCS_sensor_his_kinase"/>
</dbReference>
<evidence type="ECO:0000256" key="2">
    <source>
        <dbReference type="ARBA" id="ARBA00004141"/>
    </source>
</evidence>
<keyword evidence="10" id="KW-1133">Transmembrane helix</keyword>
<dbReference type="Pfam" id="PF02518">
    <property type="entry name" value="HATPase_c"/>
    <property type="match status" value="1"/>
</dbReference>
<evidence type="ECO:0000313" key="15">
    <source>
        <dbReference type="Proteomes" id="UP000184485"/>
    </source>
</evidence>
<sequence>MTSLRRRLFVILLAATGLIWLSAIAWIFVGTRSELEHVLDTRLQEAARMVSSLVADRGMAASTAIAAAPGLAPEPGSYERQLSCQIWSFDGHLVARSSGAPDENLSSSPSGLSERTVDGEPWRVYTIENAAAGVRVMVGDRLGLRDRLVADLIKGLLWPAVLIAPLLGLLIWASLGHGLRPLNAMAGDLRARDGNDMSPIDPGRAPSEVKPIAEALNGLFVKVETARRHERDVTAFAAHELRTPLAGLKTQAQIAIAAQDSDVRRGALNQILRSVDRTTRLVRQLLTLAKLDASMEVSEVESVNIGDILDEIAEPAGVTGDAVRIVIGTELRGLTLRSNRELLTLAFRNLHENAVQHMQNGGTVMWRSGPDANAISVEDEGPGIPAEDLALVTQRFFRGRHQSTVGTGLGLAITEVAIQKLGGSLLLENRQDGPGLRATIRLPKPDWTYPAGRSRIPL</sequence>
<keyword evidence="4" id="KW-0597">Phosphoprotein</keyword>
<evidence type="ECO:0000256" key="6">
    <source>
        <dbReference type="ARBA" id="ARBA00022692"/>
    </source>
</evidence>
<evidence type="ECO:0000259" key="13">
    <source>
        <dbReference type="PROSITE" id="PS50109"/>
    </source>
</evidence>
<dbReference type="GO" id="GO:0000155">
    <property type="term" value="F:phosphorelay sensor kinase activity"/>
    <property type="evidence" value="ECO:0007669"/>
    <property type="project" value="InterPro"/>
</dbReference>
<dbReference type="PRINTS" id="PR00344">
    <property type="entry name" value="BCTRLSENSOR"/>
</dbReference>
<dbReference type="Pfam" id="PF00512">
    <property type="entry name" value="HisKA"/>
    <property type="match status" value="1"/>
</dbReference>
<dbReference type="Proteomes" id="UP000184485">
    <property type="component" value="Unassembled WGS sequence"/>
</dbReference>
<dbReference type="GO" id="GO:0005524">
    <property type="term" value="F:ATP binding"/>
    <property type="evidence" value="ECO:0007669"/>
    <property type="project" value="UniProtKB-KW"/>
</dbReference>
<dbReference type="GO" id="GO:0005886">
    <property type="term" value="C:plasma membrane"/>
    <property type="evidence" value="ECO:0007669"/>
    <property type="project" value="TreeGrafter"/>
</dbReference>